<evidence type="ECO:0000256" key="6">
    <source>
        <dbReference type="ARBA" id="ARBA00023136"/>
    </source>
</evidence>
<evidence type="ECO:0000256" key="8">
    <source>
        <dbReference type="SAM" id="Phobius"/>
    </source>
</evidence>
<feature type="transmembrane region" description="Helical" evidence="8">
    <location>
        <begin position="261"/>
        <end position="282"/>
    </location>
</feature>
<feature type="transmembrane region" description="Helical" evidence="8">
    <location>
        <begin position="221"/>
        <end position="240"/>
    </location>
</feature>
<feature type="chain" id="PRO_5043721727" evidence="9">
    <location>
        <begin position="26"/>
        <end position="534"/>
    </location>
</feature>
<keyword evidence="6 8" id="KW-0472">Membrane</keyword>
<feature type="transmembrane region" description="Helical" evidence="8">
    <location>
        <begin position="187"/>
        <end position="209"/>
    </location>
</feature>
<keyword evidence="11" id="KW-1185">Reference proteome</keyword>
<evidence type="ECO:0000256" key="5">
    <source>
        <dbReference type="ARBA" id="ARBA00022989"/>
    </source>
</evidence>
<evidence type="ECO:0000256" key="4">
    <source>
        <dbReference type="ARBA" id="ARBA00022729"/>
    </source>
</evidence>
<evidence type="ECO:0000256" key="3">
    <source>
        <dbReference type="ARBA" id="ARBA00022692"/>
    </source>
</evidence>
<reference evidence="10 11" key="1">
    <citation type="journal article" date="2023" name="G3 (Bethesda)">
        <title>A chromosome-length genome assembly and annotation of blackberry (Rubus argutus, cv. 'Hillquist').</title>
        <authorList>
            <person name="Bruna T."/>
            <person name="Aryal R."/>
            <person name="Dudchenko O."/>
            <person name="Sargent D.J."/>
            <person name="Mead D."/>
            <person name="Buti M."/>
            <person name="Cavallini A."/>
            <person name="Hytonen T."/>
            <person name="Andres J."/>
            <person name="Pham M."/>
            <person name="Weisz D."/>
            <person name="Mascagni F."/>
            <person name="Usai G."/>
            <person name="Natali L."/>
            <person name="Bassil N."/>
            <person name="Fernandez G.E."/>
            <person name="Lomsadze A."/>
            <person name="Armour M."/>
            <person name="Olukolu B."/>
            <person name="Poorten T."/>
            <person name="Britton C."/>
            <person name="Davik J."/>
            <person name="Ashrafi H."/>
            <person name="Aiden E.L."/>
            <person name="Borodovsky M."/>
            <person name="Worthington M."/>
        </authorList>
    </citation>
    <scope>NUCLEOTIDE SEQUENCE [LARGE SCALE GENOMIC DNA]</scope>
    <source>
        <strain evidence="10">PI 553951</strain>
    </source>
</reference>
<dbReference type="Pfam" id="PF10225">
    <property type="entry name" value="NEMP"/>
    <property type="match status" value="1"/>
</dbReference>
<feature type="transmembrane region" description="Helical" evidence="8">
    <location>
        <begin position="320"/>
        <end position="346"/>
    </location>
</feature>
<dbReference type="InterPro" id="IPR019358">
    <property type="entry name" value="NEMP_fam"/>
</dbReference>
<feature type="signal peptide" evidence="9">
    <location>
        <begin position="1"/>
        <end position="25"/>
    </location>
</feature>
<dbReference type="GO" id="GO:0005637">
    <property type="term" value="C:nuclear inner membrane"/>
    <property type="evidence" value="ECO:0007669"/>
    <property type="project" value="UniProtKB-SubCell"/>
</dbReference>
<name>A0AAW1YKF4_RUBAR</name>
<evidence type="ECO:0000256" key="1">
    <source>
        <dbReference type="ARBA" id="ARBA00004575"/>
    </source>
</evidence>
<evidence type="ECO:0000256" key="2">
    <source>
        <dbReference type="ARBA" id="ARBA00005748"/>
    </source>
</evidence>
<sequence length="534" mass="59276">MASSKPVRVAACILWLLFLTLPCSSSTESPSEHSLVVAENATLQLSHGMPVQNSPGSKPGTSVLCGRVHVCGLSRLKHLEKFANTVKVKISTNSSFRIRPFEVCFHRNTSRGIGMCPHSQWEKVSKGSWSGSMSPFEHKLLDIRTAGSSLESFEVSLEEEFFASRIIFFVSGIILMSLAPFLSNSLVFYYGSGMTIGVVLVILIVLFQGMKLLPTGRKNSLAVFVFSSVVGLGSFLLSYIPGLLHSVLTELGISEDMYNPLAIFLLAFVFLAGAWLGFWAVRKMALREDGSIDSSTSVFVLWTIRFVAVIMLSQSSGDQLLAAGAITVPLVPFIVRKIAIICGVILSFMRKITLAFGTLVSFIARTIGIIFGGIISSVRDIFSWIRHRRVYRKLFKSPKKKKSRRSDIPDSPPSEYSPDEVINEFQSDEDYKFPRPGSRNSTLASCISSGLGSRSTSPSDSRLYPSYIHTTPDRRAVPKHEWESITRHTTEKALEELASSPDFGKWVVANAERISITPLSTRKADQHHRRWWFF</sequence>
<comment type="subcellular location">
    <subcellularLocation>
        <location evidence="1">Nucleus inner membrane</location>
        <topology evidence="1">Multi-pass membrane protein</topology>
        <orientation evidence="1">Nucleoplasmic side</orientation>
    </subcellularLocation>
</comment>
<organism evidence="10 11">
    <name type="scientific">Rubus argutus</name>
    <name type="common">Southern blackberry</name>
    <dbReference type="NCBI Taxonomy" id="59490"/>
    <lineage>
        <taxon>Eukaryota</taxon>
        <taxon>Viridiplantae</taxon>
        <taxon>Streptophyta</taxon>
        <taxon>Embryophyta</taxon>
        <taxon>Tracheophyta</taxon>
        <taxon>Spermatophyta</taxon>
        <taxon>Magnoliopsida</taxon>
        <taxon>eudicotyledons</taxon>
        <taxon>Gunneridae</taxon>
        <taxon>Pentapetalae</taxon>
        <taxon>rosids</taxon>
        <taxon>fabids</taxon>
        <taxon>Rosales</taxon>
        <taxon>Rosaceae</taxon>
        <taxon>Rosoideae</taxon>
        <taxon>Rosoideae incertae sedis</taxon>
        <taxon>Rubus</taxon>
    </lineage>
</organism>
<keyword evidence="7" id="KW-0539">Nucleus</keyword>
<dbReference type="AlphaFoldDB" id="A0AAW1YKF4"/>
<feature type="transmembrane region" description="Helical" evidence="8">
    <location>
        <begin position="352"/>
        <end position="378"/>
    </location>
</feature>
<evidence type="ECO:0000256" key="9">
    <source>
        <dbReference type="SAM" id="SignalP"/>
    </source>
</evidence>
<feature type="transmembrane region" description="Helical" evidence="8">
    <location>
        <begin position="162"/>
        <end position="182"/>
    </location>
</feature>
<evidence type="ECO:0000313" key="11">
    <source>
        <dbReference type="Proteomes" id="UP001457282"/>
    </source>
</evidence>
<accession>A0AAW1YKF4</accession>
<comment type="similarity">
    <text evidence="2">Belongs to the NEMP family.</text>
</comment>
<keyword evidence="5 8" id="KW-1133">Transmembrane helix</keyword>
<dbReference type="Proteomes" id="UP001457282">
    <property type="component" value="Unassembled WGS sequence"/>
</dbReference>
<dbReference type="PANTHER" id="PTHR31587:SF4">
    <property type="entry name" value="TRANSMEMBRANE PROTEIN (DUF2215)"/>
    <property type="match status" value="1"/>
</dbReference>
<proteinExistence type="inferred from homology"/>
<dbReference type="EMBL" id="JBEDUW010000001">
    <property type="protein sequence ID" value="KAK9949170.1"/>
    <property type="molecule type" value="Genomic_DNA"/>
</dbReference>
<evidence type="ECO:0000256" key="7">
    <source>
        <dbReference type="ARBA" id="ARBA00023242"/>
    </source>
</evidence>
<keyword evidence="3 8" id="KW-0812">Transmembrane</keyword>
<gene>
    <name evidence="10" type="ORF">M0R45_004705</name>
</gene>
<evidence type="ECO:0000313" key="10">
    <source>
        <dbReference type="EMBL" id="KAK9949170.1"/>
    </source>
</evidence>
<feature type="transmembrane region" description="Helical" evidence="8">
    <location>
        <begin position="294"/>
        <end position="313"/>
    </location>
</feature>
<protein>
    <submittedName>
        <fullName evidence="10">Uncharacterized protein</fullName>
    </submittedName>
</protein>
<keyword evidence="4 9" id="KW-0732">Signal</keyword>
<dbReference type="PANTHER" id="PTHR31587">
    <property type="entry name" value="TRANSMEMBRANE PROTEIN (DUF2215)"/>
    <property type="match status" value="1"/>
</dbReference>
<comment type="caution">
    <text evidence="10">The sequence shown here is derived from an EMBL/GenBank/DDBJ whole genome shotgun (WGS) entry which is preliminary data.</text>
</comment>